<name>A0ACC4DWS3_PURLI</name>
<proteinExistence type="predicted"/>
<sequence length="214" mass="22702">MVRAQRHEAKNRGSVRYEGPGPCWAGHEEQEEATPDDSFRDDGIKGPSGAAAREGEGAAVRRWRAGDGQHGRPASARIVEGHESKTRYYGARSDRKQDGTGVAGHARGGVWRPSLSERGRTLQRGTAFQVSCAAGARWEGEILYCTSKEVREGSAAAAGGAADDDDDSGGRANGQHGTAAQQPPGITAWLATSLYELVVSRHITLLSIAEPNTP</sequence>
<protein>
    <submittedName>
        <fullName evidence="1">Uncharacterized protein</fullName>
    </submittedName>
</protein>
<accession>A0ACC4DWS3</accession>
<keyword evidence="2" id="KW-1185">Reference proteome</keyword>
<comment type="caution">
    <text evidence="1">The sequence shown here is derived from an EMBL/GenBank/DDBJ whole genome shotgun (WGS) entry which is preliminary data.</text>
</comment>
<organism evidence="1 2">
    <name type="scientific">Purpureocillium lilacinum</name>
    <name type="common">Paecilomyces lilacinus</name>
    <dbReference type="NCBI Taxonomy" id="33203"/>
    <lineage>
        <taxon>Eukaryota</taxon>
        <taxon>Fungi</taxon>
        <taxon>Dikarya</taxon>
        <taxon>Ascomycota</taxon>
        <taxon>Pezizomycotina</taxon>
        <taxon>Sordariomycetes</taxon>
        <taxon>Hypocreomycetidae</taxon>
        <taxon>Hypocreales</taxon>
        <taxon>Ophiocordycipitaceae</taxon>
        <taxon>Purpureocillium</taxon>
    </lineage>
</organism>
<evidence type="ECO:0000313" key="2">
    <source>
        <dbReference type="Proteomes" id="UP001638806"/>
    </source>
</evidence>
<reference evidence="1" key="1">
    <citation type="submission" date="2024-12" db="EMBL/GenBank/DDBJ databases">
        <title>Comparative genomics and development of molecular markers within Purpureocillium lilacinum and among Purpureocillium species.</title>
        <authorList>
            <person name="Yeh Z.-Y."/>
            <person name="Ni N.-T."/>
            <person name="Lo P.-H."/>
            <person name="Mushyakhwo K."/>
            <person name="Lin C.-F."/>
            <person name="Nai Y.-S."/>
        </authorList>
    </citation>
    <scope>NUCLEOTIDE SEQUENCE</scope>
    <source>
        <strain evidence="1">NCHU-NPUST-175</strain>
    </source>
</reference>
<dbReference type="EMBL" id="JBGNUJ010000004">
    <property type="protein sequence ID" value="KAL3960711.1"/>
    <property type="molecule type" value="Genomic_DNA"/>
</dbReference>
<evidence type="ECO:0000313" key="1">
    <source>
        <dbReference type="EMBL" id="KAL3960711.1"/>
    </source>
</evidence>
<gene>
    <name evidence="1" type="ORF">ACCO45_005828</name>
</gene>
<dbReference type="Proteomes" id="UP001638806">
    <property type="component" value="Unassembled WGS sequence"/>
</dbReference>